<sequence>MNIAQGMSQPLASSTQVDLSKLPHTTATPPLGGNQSPEVRNGVAVVIPQQPQHQRQRDQALHRSPVRQQGAEGQGFNPADTGQYGKIAKLMKEADPNTVRQLIRDQWEKCLTGSDYHSAFVLNASMRKASPGVMEHIAKHFIPSLMSAAKEEMLSHLRDVDFDAYSDLVLSKVTNQFLDKALARRLETIEAQVLVNALARAERLGYDVQDIVERQPGGPEQVYPSVSWTTPSHPPPPQQQQQQQSPHQMPPPGRPGSQQPPPPPPPQSQPPLVQNQAAGPTLDVPAGSGISCCRRCHRPCSGEPARLNHEKKEACNPKFTYEMLGKTACFHCGVSFGSNGGVIYHIKTRVCGDYNLPTIRIMQGLLRTHIAGRDGGQPPRPVVVAKQQAATAPPPSTLPKSALMVNNGQYSHLTLKKRQEYEAEAGAAEAKYGELMREAHKMQEPGRTEQLQKLKNSYNTKQSTTRKKYGIRIVKRTKEEMDAERIRLFQSPNGPDIYNGIGSVGSVTPLKRAVPEDLSTSTQASSRPRTEEPRQRVPLEQMGGLGASSASVETADPTAYLTSSQPRGFAQMQQVQASPRKKQPAMNGATQGEPMELSSSSDGSSGDDGDDGDDGEAGEDMSEESSDDEDIPAR</sequence>
<accession>A0ACC0V9F4</accession>
<evidence type="ECO:0000313" key="1">
    <source>
        <dbReference type="EMBL" id="KAI9903116.1"/>
    </source>
</evidence>
<protein>
    <submittedName>
        <fullName evidence="1">Uncharacterized protein</fullName>
    </submittedName>
</protein>
<keyword evidence="2" id="KW-1185">Reference proteome</keyword>
<evidence type="ECO:0000313" key="2">
    <source>
        <dbReference type="Proteomes" id="UP001163324"/>
    </source>
</evidence>
<organism evidence="1 2">
    <name type="scientific">Trichothecium roseum</name>
    <dbReference type="NCBI Taxonomy" id="47278"/>
    <lineage>
        <taxon>Eukaryota</taxon>
        <taxon>Fungi</taxon>
        <taxon>Dikarya</taxon>
        <taxon>Ascomycota</taxon>
        <taxon>Pezizomycotina</taxon>
        <taxon>Sordariomycetes</taxon>
        <taxon>Hypocreomycetidae</taxon>
        <taxon>Hypocreales</taxon>
        <taxon>Hypocreales incertae sedis</taxon>
        <taxon>Trichothecium</taxon>
    </lineage>
</organism>
<reference evidence="1" key="1">
    <citation type="submission" date="2022-10" db="EMBL/GenBank/DDBJ databases">
        <title>Complete Genome of Trichothecium roseum strain YXFP-22015, a Plant Pathogen Isolated from Citrus.</title>
        <authorList>
            <person name="Wang Y."/>
            <person name="Zhu L."/>
        </authorList>
    </citation>
    <scope>NUCLEOTIDE SEQUENCE</scope>
    <source>
        <strain evidence="1">YXFP-22015</strain>
    </source>
</reference>
<gene>
    <name evidence="1" type="ORF">N3K66_002468</name>
</gene>
<name>A0ACC0V9F4_9HYPO</name>
<dbReference type="Proteomes" id="UP001163324">
    <property type="component" value="Chromosome 2"/>
</dbReference>
<dbReference type="EMBL" id="CM047941">
    <property type="protein sequence ID" value="KAI9903116.1"/>
    <property type="molecule type" value="Genomic_DNA"/>
</dbReference>
<comment type="caution">
    <text evidence="1">The sequence shown here is derived from an EMBL/GenBank/DDBJ whole genome shotgun (WGS) entry which is preliminary data.</text>
</comment>
<proteinExistence type="predicted"/>